<evidence type="ECO:0000259" key="4">
    <source>
        <dbReference type="PROSITE" id="PS01124"/>
    </source>
</evidence>
<evidence type="ECO:0000256" key="3">
    <source>
        <dbReference type="ARBA" id="ARBA00023163"/>
    </source>
</evidence>
<gene>
    <name evidence="5" type="ORF">GAP48_03675</name>
</gene>
<dbReference type="PANTHER" id="PTHR43280">
    <property type="entry name" value="ARAC-FAMILY TRANSCRIPTIONAL REGULATOR"/>
    <property type="match status" value="1"/>
</dbReference>
<dbReference type="SUPFAM" id="SSF46689">
    <property type="entry name" value="Homeodomain-like"/>
    <property type="match status" value="1"/>
</dbReference>
<dbReference type="SMART" id="SM00342">
    <property type="entry name" value="HTH_ARAC"/>
    <property type="match status" value="1"/>
</dbReference>
<dbReference type="AlphaFoldDB" id="A0A6I0LRG1"/>
<keyword evidence="2" id="KW-0238">DNA-binding</keyword>
<feature type="domain" description="HTH araC/xylS-type" evidence="4">
    <location>
        <begin position="191"/>
        <end position="289"/>
    </location>
</feature>
<comment type="caution">
    <text evidence="5">The sequence shown here is derived from an EMBL/GenBank/DDBJ whole genome shotgun (WGS) entry which is preliminary data.</text>
</comment>
<dbReference type="InterPro" id="IPR018060">
    <property type="entry name" value="HTH_AraC"/>
</dbReference>
<dbReference type="EMBL" id="WCTJ01000004">
    <property type="protein sequence ID" value="KAB4257585.1"/>
    <property type="molecule type" value="Genomic_DNA"/>
</dbReference>
<protein>
    <submittedName>
        <fullName evidence="5">AraC family transcriptional regulator</fullName>
    </submittedName>
</protein>
<sequence length="297" mass="34975">METSKSIQQMQGYSENVAKHDYHEGDVFLFNTVADKCMPSDFIGKYHIHILCNAGNAQFNFGEKIFHIAKDNLVIWQMSSDICDVLYSTDFDADFLLVSKDFLGRFNPEMIWAIKGFVFIKLNPVFQLTLKERELCDMDFKQFRMRLQSNHIFRTELIGRLLQIFLFDMWDIYSREIENVKASSITARTFLRFQELVCRHCKQEREVAFYSDKLCITPKYLSEVCRKVSNISASEWISYYMRYELVKMLDDTSMTLVEISDNLAFINPSHFSRYVKRLLGVSPSEYRQGVEKKKAEE</sequence>
<dbReference type="InterPro" id="IPR009057">
    <property type="entry name" value="Homeodomain-like_sf"/>
</dbReference>
<keyword evidence="3" id="KW-0804">Transcription</keyword>
<dbReference type="GO" id="GO:0003700">
    <property type="term" value="F:DNA-binding transcription factor activity"/>
    <property type="evidence" value="ECO:0007669"/>
    <property type="project" value="InterPro"/>
</dbReference>
<evidence type="ECO:0000256" key="2">
    <source>
        <dbReference type="ARBA" id="ARBA00023125"/>
    </source>
</evidence>
<keyword evidence="1" id="KW-0805">Transcription regulation</keyword>
<evidence type="ECO:0000256" key="1">
    <source>
        <dbReference type="ARBA" id="ARBA00023015"/>
    </source>
</evidence>
<dbReference type="Gene3D" id="1.10.10.60">
    <property type="entry name" value="Homeodomain-like"/>
    <property type="match status" value="1"/>
</dbReference>
<dbReference type="Proteomes" id="UP000487989">
    <property type="component" value="Unassembled WGS sequence"/>
</dbReference>
<accession>A0A6I0LRG1</accession>
<dbReference type="GO" id="GO:0043565">
    <property type="term" value="F:sequence-specific DNA binding"/>
    <property type="evidence" value="ECO:0007669"/>
    <property type="project" value="InterPro"/>
</dbReference>
<evidence type="ECO:0000313" key="5">
    <source>
        <dbReference type="EMBL" id="KAB4257585.1"/>
    </source>
</evidence>
<name>A0A6I0LRG1_BACUN</name>
<dbReference type="RefSeq" id="WP_151882304.1">
    <property type="nucleotide sequence ID" value="NZ_WCTH01000006.1"/>
</dbReference>
<dbReference type="PANTHER" id="PTHR43280:SF32">
    <property type="entry name" value="TRANSCRIPTIONAL REGULATORY PROTEIN"/>
    <property type="match status" value="1"/>
</dbReference>
<dbReference type="Pfam" id="PF12833">
    <property type="entry name" value="HTH_18"/>
    <property type="match status" value="1"/>
</dbReference>
<reference evidence="5 6" key="1">
    <citation type="journal article" date="2019" name="Nat. Med.">
        <title>A library of human gut bacterial isolates paired with longitudinal multiomics data enables mechanistic microbiome research.</title>
        <authorList>
            <person name="Poyet M."/>
            <person name="Groussin M."/>
            <person name="Gibbons S.M."/>
            <person name="Avila-Pacheco J."/>
            <person name="Jiang X."/>
            <person name="Kearney S.M."/>
            <person name="Perrotta A.R."/>
            <person name="Berdy B."/>
            <person name="Zhao S."/>
            <person name="Lieberman T.D."/>
            <person name="Swanson P.K."/>
            <person name="Smith M."/>
            <person name="Roesemann S."/>
            <person name="Alexander J.E."/>
            <person name="Rich S.A."/>
            <person name="Livny J."/>
            <person name="Vlamakis H."/>
            <person name="Clish C."/>
            <person name="Bullock K."/>
            <person name="Deik A."/>
            <person name="Scott J."/>
            <person name="Pierce K.A."/>
            <person name="Xavier R.J."/>
            <person name="Alm E.J."/>
        </authorList>
    </citation>
    <scope>NUCLEOTIDE SEQUENCE [LARGE SCALE GENOMIC DNA]</scope>
    <source>
        <strain evidence="5 6">BIOML-A3</strain>
    </source>
</reference>
<evidence type="ECO:0000313" key="6">
    <source>
        <dbReference type="Proteomes" id="UP000487989"/>
    </source>
</evidence>
<dbReference type="PROSITE" id="PS01124">
    <property type="entry name" value="HTH_ARAC_FAMILY_2"/>
    <property type="match status" value="1"/>
</dbReference>
<organism evidence="5 6">
    <name type="scientific">Bacteroides uniformis</name>
    <dbReference type="NCBI Taxonomy" id="820"/>
    <lineage>
        <taxon>Bacteria</taxon>
        <taxon>Pseudomonadati</taxon>
        <taxon>Bacteroidota</taxon>
        <taxon>Bacteroidia</taxon>
        <taxon>Bacteroidales</taxon>
        <taxon>Bacteroidaceae</taxon>
        <taxon>Bacteroides</taxon>
    </lineage>
</organism>
<proteinExistence type="predicted"/>